<evidence type="ECO:0000313" key="3">
    <source>
        <dbReference type="Proteomes" id="UP001218218"/>
    </source>
</evidence>
<accession>A0AAD6ZNF9</accession>
<gene>
    <name evidence="2" type="ORF">DFH08DRAFT_708715</name>
</gene>
<reference evidence="2" key="1">
    <citation type="submission" date="2023-03" db="EMBL/GenBank/DDBJ databases">
        <title>Massive genome expansion in bonnet fungi (Mycena s.s.) driven by repeated elements and novel gene families across ecological guilds.</title>
        <authorList>
            <consortium name="Lawrence Berkeley National Laboratory"/>
            <person name="Harder C.B."/>
            <person name="Miyauchi S."/>
            <person name="Viragh M."/>
            <person name="Kuo A."/>
            <person name="Thoen E."/>
            <person name="Andreopoulos B."/>
            <person name="Lu D."/>
            <person name="Skrede I."/>
            <person name="Drula E."/>
            <person name="Henrissat B."/>
            <person name="Morin E."/>
            <person name="Kohler A."/>
            <person name="Barry K."/>
            <person name="LaButti K."/>
            <person name="Morin E."/>
            <person name="Salamov A."/>
            <person name="Lipzen A."/>
            <person name="Mereny Z."/>
            <person name="Hegedus B."/>
            <person name="Baldrian P."/>
            <person name="Stursova M."/>
            <person name="Weitz H."/>
            <person name="Taylor A."/>
            <person name="Grigoriev I.V."/>
            <person name="Nagy L.G."/>
            <person name="Martin F."/>
            <person name="Kauserud H."/>
        </authorList>
    </citation>
    <scope>NUCLEOTIDE SEQUENCE</scope>
    <source>
        <strain evidence="2">CBHHK002</strain>
    </source>
</reference>
<evidence type="ECO:0000259" key="1">
    <source>
        <dbReference type="Pfam" id="PF17921"/>
    </source>
</evidence>
<organism evidence="2 3">
    <name type="scientific">Mycena albidolilacea</name>
    <dbReference type="NCBI Taxonomy" id="1033008"/>
    <lineage>
        <taxon>Eukaryota</taxon>
        <taxon>Fungi</taxon>
        <taxon>Dikarya</taxon>
        <taxon>Basidiomycota</taxon>
        <taxon>Agaricomycotina</taxon>
        <taxon>Agaricomycetes</taxon>
        <taxon>Agaricomycetidae</taxon>
        <taxon>Agaricales</taxon>
        <taxon>Marasmiineae</taxon>
        <taxon>Mycenaceae</taxon>
        <taxon>Mycena</taxon>
    </lineage>
</organism>
<proteinExistence type="predicted"/>
<dbReference type="Gene3D" id="1.10.340.70">
    <property type="match status" value="1"/>
</dbReference>
<name>A0AAD6ZNF9_9AGAR</name>
<dbReference type="AlphaFoldDB" id="A0AAD6ZNF9"/>
<sequence>MRERLNSHHSRWKESILLRNIIDICHRPSIENPVADGLSCMWSQRKRLSTDGSDWSVLADWEASTGITRDIFAVAQSPMSHPLQVCFADDIFFAPIVQYLLGNTVGSSIQERKRLSHRANGFMIEDGKLWRVADKAARRVTQTECIPTGLGFQMALEVHTLNGHFSIESTKLKLPDRFFWPGMDTDCRQVMLECPRCESFGAPTLNSLLQPIRRLGYSNLSPVTIFPYHSAKEASRMQAFISTCSRTLFGEPN</sequence>
<dbReference type="FunFam" id="1.10.340.70:FF:000001">
    <property type="entry name" value="Retrovirus-related Pol polyprotein from transposon gypsy-like Protein"/>
    <property type="match status" value="1"/>
</dbReference>
<dbReference type="Pfam" id="PF17921">
    <property type="entry name" value="Integrase_H2C2"/>
    <property type="match status" value="1"/>
</dbReference>
<evidence type="ECO:0000313" key="2">
    <source>
        <dbReference type="EMBL" id="KAJ7330927.1"/>
    </source>
</evidence>
<dbReference type="Proteomes" id="UP001218218">
    <property type="component" value="Unassembled WGS sequence"/>
</dbReference>
<comment type="caution">
    <text evidence="2">The sequence shown here is derived from an EMBL/GenBank/DDBJ whole genome shotgun (WGS) entry which is preliminary data.</text>
</comment>
<feature type="domain" description="Integrase zinc-binding" evidence="1">
    <location>
        <begin position="148"/>
        <end position="199"/>
    </location>
</feature>
<dbReference type="InterPro" id="IPR041588">
    <property type="entry name" value="Integrase_H2C2"/>
</dbReference>
<protein>
    <recommendedName>
        <fullName evidence="1">Integrase zinc-binding domain-containing protein</fullName>
    </recommendedName>
</protein>
<keyword evidence="3" id="KW-1185">Reference proteome</keyword>
<dbReference type="EMBL" id="JARIHO010000036">
    <property type="protein sequence ID" value="KAJ7330927.1"/>
    <property type="molecule type" value="Genomic_DNA"/>
</dbReference>